<dbReference type="EC" id="2.7.13.3" evidence="2"/>
<dbReference type="Gene3D" id="1.20.120.160">
    <property type="entry name" value="HPT domain"/>
    <property type="match status" value="1"/>
</dbReference>
<keyword evidence="8" id="KW-0067">ATP-binding</keyword>
<accession>A0A3G4VGS3</accession>
<dbReference type="PROSITE" id="PS50110">
    <property type="entry name" value="RESPONSE_REGULATORY"/>
    <property type="match status" value="2"/>
</dbReference>
<dbReference type="GO" id="GO:0005886">
    <property type="term" value="C:plasma membrane"/>
    <property type="evidence" value="ECO:0007669"/>
    <property type="project" value="UniProtKB-SubCell"/>
</dbReference>
<sequence>MNFPIGQNLDSKRILIGFFIAVTLLVIAGSIGWSKLNLRFETVDNYAQSAQLRAAIDSIKLHERNYALSPTHPQAEKTFEHIDMAYLLVDSQLSEQVNQEVKALLQDYKTTFTEYVELNDQERTTRVALTSNSDTSIYDVEEMQVDLKVSIEKQVALVESMRQHIDASAQIAIESHHLASRISTIRSHEKSFILEPNNEDYKQLQFGLNEVRNQIRALQPKMVTQAAKDKLTLVDNARNRYLTAVIQLRNLKLVTAPMQQHIAAQIDSAGEEFTRASVVLRTSLQKELAAYQQELNDIQQQTNVKLSTTAQLLTLRSLFSDTTQYERDFSLVQTLNEQQDIAEQIEGTIKESQQRLADLIPHISDATQQQTLGKIKGQLTQYLTLFEQLFTQKQAIAQQSSALDNAYLKAFKVIEPDFEHQQNIVENSSQISFYLAIGGIIFMSTIVFIVLLANKSHAALEKSADKLAIARDEADYANQAKSDFLANMSHEIRTPMNAIIGMSYLALKTDLTKAQRNYIQKVKLSADTLLGLINDILDFSKIEAGKLDIEHVDFRLENVLDNISNLVGLKASEQGLELLIHTSKDVPTALYGDPLRLGQILTNLANNAVKFTEQGEVKITTTADNLENDDVTLRFAVSDTGIGMTPEQTQKLFNKFTQADSSTTRKYGGTGLGLAISKELCLLMGGDIEVRSQFGEGSTFEFTINMKRSQVLETKPIVVPTSLNHLNILIVDDNASARLIVEDILQSLNFNVRSANGVDSAIDALNHAAQSDSTFDVVITDWQMPGKDGVELIHAIQQSESLYPKILMLTAYDRQLLADSVQERGLIVPSILDKPVTASHLFDAIVGLYDIENHRSSRDELEQQTHLANVQHLAGAHLLLVEDNEINQELAVELLESQNIQVTVAQNGQVAIDLYKQMTFDGILMDCQMPVLDGYSATEIIRNTLNDRAIPIIAMTADVMERDRERAYQSGMNDIIAKPIDVGIMFSTLARWITSPQREIGSEVSTSSSDSNVNTQPVKLHDINTITLSQGLARANNNHQLYRRLLQRFYEHYSDLSQVREQLANAASSDLKRYIHSLKGVSGNIGANELFELCSALESDINNEQLQKKLLNALNQTTEAIRESGVLHSHTAANDNPEHTANFDPTLYERLQSAIEQNDTDALEIVQNIEQSQLLGLTQNQLKQLDGALQEFDFDKALALIKSKH</sequence>
<evidence type="ECO:0000259" key="16">
    <source>
        <dbReference type="PROSITE" id="PS50110"/>
    </source>
</evidence>
<comment type="subunit">
    <text evidence="10">At low DSF concentrations, interacts with RpfF.</text>
</comment>
<feature type="modified residue" description="Phosphohistidine" evidence="12">
    <location>
        <position position="1076"/>
    </location>
</feature>
<organism evidence="18 19">
    <name type="scientific">Vibrio mediterranei</name>
    <dbReference type="NCBI Taxonomy" id="689"/>
    <lineage>
        <taxon>Bacteria</taxon>
        <taxon>Pseudomonadati</taxon>
        <taxon>Pseudomonadota</taxon>
        <taxon>Gammaproteobacteria</taxon>
        <taxon>Vibrionales</taxon>
        <taxon>Vibrionaceae</taxon>
        <taxon>Vibrio</taxon>
    </lineage>
</organism>
<dbReference type="SUPFAM" id="SSF52172">
    <property type="entry name" value="CheY-like"/>
    <property type="match status" value="2"/>
</dbReference>
<keyword evidence="5" id="KW-0547">Nucleotide-binding</keyword>
<reference evidence="18 19" key="1">
    <citation type="submission" date="2018-11" db="EMBL/GenBank/DDBJ databases">
        <title>Complete Genome Sequence of Vbrio mediterranei 117-T6: a Potential Pathogen Bacteria Isolated from the Conchocelis of Pyropia.</title>
        <authorList>
            <person name="Liu Q."/>
        </authorList>
    </citation>
    <scope>NUCLEOTIDE SEQUENCE [LARGE SCALE GENOMIC DNA]</scope>
    <source>
        <strain evidence="18 19">117-T6</strain>
    </source>
</reference>
<protein>
    <recommendedName>
        <fullName evidence="11">Sensory/regulatory protein RpfC</fullName>
        <ecNumber evidence="2">2.7.13.3</ecNumber>
    </recommendedName>
</protein>
<evidence type="ECO:0000256" key="13">
    <source>
        <dbReference type="PROSITE-ProRule" id="PRU00169"/>
    </source>
</evidence>
<dbReference type="GO" id="GO:0005524">
    <property type="term" value="F:ATP binding"/>
    <property type="evidence" value="ECO:0007669"/>
    <property type="project" value="UniProtKB-KW"/>
</dbReference>
<feature type="transmembrane region" description="Helical" evidence="14">
    <location>
        <begin position="14"/>
        <end position="33"/>
    </location>
</feature>
<dbReference type="InterPro" id="IPR004358">
    <property type="entry name" value="Sig_transdc_His_kin-like_C"/>
</dbReference>
<dbReference type="PROSITE" id="PS50894">
    <property type="entry name" value="HPT"/>
    <property type="match status" value="1"/>
</dbReference>
<keyword evidence="4" id="KW-0808">Transferase</keyword>
<dbReference type="SMART" id="SM00388">
    <property type="entry name" value="HisKA"/>
    <property type="match status" value="1"/>
</dbReference>
<dbReference type="RefSeq" id="WP_124941704.1">
    <property type="nucleotide sequence ID" value="NZ_CP033578.1"/>
</dbReference>
<dbReference type="Pfam" id="PF01627">
    <property type="entry name" value="Hpt"/>
    <property type="match status" value="1"/>
</dbReference>
<evidence type="ECO:0000256" key="6">
    <source>
        <dbReference type="ARBA" id="ARBA00022777"/>
    </source>
</evidence>
<keyword evidence="14" id="KW-0812">Transmembrane</keyword>
<dbReference type="Gene3D" id="1.10.287.130">
    <property type="match status" value="1"/>
</dbReference>
<evidence type="ECO:0000259" key="17">
    <source>
        <dbReference type="PROSITE" id="PS50894"/>
    </source>
</evidence>
<dbReference type="InterPro" id="IPR008207">
    <property type="entry name" value="Sig_transdc_His_kin_Hpt_dom"/>
</dbReference>
<name>A0A3G4VGS3_9VIBR</name>
<dbReference type="InterPro" id="IPR003661">
    <property type="entry name" value="HisK_dim/P_dom"/>
</dbReference>
<feature type="domain" description="HPt" evidence="17">
    <location>
        <begin position="1037"/>
        <end position="1128"/>
    </location>
</feature>
<dbReference type="Pfam" id="PF00072">
    <property type="entry name" value="Response_reg"/>
    <property type="match status" value="2"/>
</dbReference>
<dbReference type="Pfam" id="PF02518">
    <property type="entry name" value="HATPase_c"/>
    <property type="match status" value="1"/>
</dbReference>
<dbReference type="InterPro" id="IPR036097">
    <property type="entry name" value="HisK_dim/P_sf"/>
</dbReference>
<dbReference type="SMART" id="SM00387">
    <property type="entry name" value="HATPase_c"/>
    <property type="match status" value="1"/>
</dbReference>
<dbReference type="AlphaFoldDB" id="A0A3G4VGS3"/>
<keyword evidence="14" id="KW-1133">Transmembrane helix</keyword>
<dbReference type="InterPro" id="IPR005467">
    <property type="entry name" value="His_kinase_dom"/>
</dbReference>
<feature type="domain" description="Response regulatory" evidence="16">
    <location>
        <begin position="727"/>
        <end position="849"/>
    </location>
</feature>
<dbReference type="GO" id="GO:0016787">
    <property type="term" value="F:hydrolase activity"/>
    <property type="evidence" value="ECO:0007669"/>
    <property type="project" value="UniProtKB-KW"/>
</dbReference>
<dbReference type="SUPFAM" id="SSF47384">
    <property type="entry name" value="Homodimeric domain of signal transducing histidine kinase"/>
    <property type="match status" value="1"/>
</dbReference>
<evidence type="ECO:0000256" key="12">
    <source>
        <dbReference type="PROSITE-ProRule" id="PRU00110"/>
    </source>
</evidence>
<dbReference type="PROSITE" id="PS50109">
    <property type="entry name" value="HIS_KIN"/>
    <property type="match status" value="1"/>
</dbReference>
<evidence type="ECO:0000256" key="2">
    <source>
        <dbReference type="ARBA" id="ARBA00012438"/>
    </source>
</evidence>
<dbReference type="InterPro" id="IPR036890">
    <property type="entry name" value="HATPase_C_sf"/>
</dbReference>
<dbReference type="PANTHER" id="PTHR45339">
    <property type="entry name" value="HYBRID SIGNAL TRANSDUCTION HISTIDINE KINASE J"/>
    <property type="match status" value="1"/>
</dbReference>
<evidence type="ECO:0000256" key="4">
    <source>
        <dbReference type="ARBA" id="ARBA00022679"/>
    </source>
</evidence>
<dbReference type="InterPro" id="IPR036641">
    <property type="entry name" value="HPT_dom_sf"/>
</dbReference>
<dbReference type="SUPFAM" id="SSF47226">
    <property type="entry name" value="Histidine-containing phosphotransfer domain, HPT domain"/>
    <property type="match status" value="1"/>
</dbReference>
<keyword evidence="3 13" id="KW-0597">Phosphoprotein</keyword>
<keyword evidence="7" id="KW-0378">Hydrolase</keyword>
<evidence type="ECO:0000256" key="9">
    <source>
        <dbReference type="ARBA" id="ARBA00023012"/>
    </source>
</evidence>
<evidence type="ECO:0000256" key="5">
    <source>
        <dbReference type="ARBA" id="ARBA00022741"/>
    </source>
</evidence>
<feature type="modified residue" description="4-aspartylphosphate" evidence="13">
    <location>
        <position position="926"/>
    </location>
</feature>
<dbReference type="CDD" id="cd17546">
    <property type="entry name" value="REC_hyHK_CKI1_RcsC-like"/>
    <property type="match status" value="2"/>
</dbReference>
<keyword evidence="6" id="KW-0418">Kinase</keyword>
<comment type="catalytic activity">
    <reaction evidence="1">
        <text>ATP + protein L-histidine = ADP + protein N-phospho-L-histidine.</text>
        <dbReference type="EC" id="2.7.13.3"/>
    </reaction>
</comment>
<keyword evidence="14" id="KW-0472">Membrane</keyword>
<dbReference type="EMBL" id="CP033578">
    <property type="protein sequence ID" value="AYV23963.1"/>
    <property type="molecule type" value="Genomic_DNA"/>
</dbReference>
<dbReference type="SUPFAM" id="SSF55874">
    <property type="entry name" value="ATPase domain of HSP90 chaperone/DNA topoisomerase II/histidine kinase"/>
    <property type="match status" value="1"/>
</dbReference>
<dbReference type="Pfam" id="PF00512">
    <property type="entry name" value="HisKA"/>
    <property type="match status" value="1"/>
</dbReference>
<dbReference type="CDD" id="cd16922">
    <property type="entry name" value="HATPase_EvgS-ArcB-TorS-like"/>
    <property type="match status" value="1"/>
</dbReference>
<evidence type="ECO:0000256" key="3">
    <source>
        <dbReference type="ARBA" id="ARBA00022553"/>
    </source>
</evidence>
<dbReference type="Gene3D" id="3.40.50.2300">
    <property type="match status" value="2"/>
</dbReference>
<evidence type="ECO:0000256" key="11">
    <source>
        <dbReference type="ARBA" id="ARBA00068150"/>
    </source>
</evidence>
<dbReference type="InterPro" id="IPR011006">
    <property type="entry name" value="CheY-like_superfamily"/>
</dbReference>
<gene>
    <name evidence="18" type="ORF">ECB94_22070</name>
</gene>
<dbReference type="InterPro" id="IPR003594">
    <property type="entry name" value="HATPase_dom"/>
</dbReference>
<keyword evidence="9" id="KW-0902">Two-component regulatory system</keyword>
<dbReference type="Gene3D" id="3.30.565.10">
    <property type="entry name" value="Histidine kinase-like ATPase, C-terminal domain"/>
    <property type="match status" value="1"/>
</dbReference>
<evidence type="ECO:0000256" key="14">
    <source>
        <dbReference type="SAM" id="Phobius"/>
    </source>
</evidence>
<proteinExistence type="predicted"/>
<dbReference type="CDD" id="cd00082">
    <property type="entry name" value="HisKA"/>
    <property type="match status" value="1"/>
</dbReference>
<dbReference type="FunFam" id="3.30.565.10:FF:000010">
    <property type="entry name" value="Sensor histidine kinase RcsC"/>
    <property type="match status" value="1"/>
</dbReference>
<evidence type="ECO:0000259" key="15">
    <source>
        <dbReference type="PROSITE" id="PS50109"/>
    </source>
</evidence>
<evidence type="ECO:0000256" key="7">
    <source>
        <dbReference type="ARBA" id="ARBA00022801"/>
    </source>
</evidence>
<dbReference type="GO" id="GO:0000155">
    <property type="term" value="F:phosphorelay sensor kinase activity"/>
    <property type="evidence" value="ECO:0007669"/>
    <property type="project" value="InterPro"/>
</dbReference>
<feature type="domain" description="Histidine kinase" evidence="15">
    <location>
        <begin position="487"/>
        <end position="708"/>
    </location>
</feature>
<feature type="transmembrane region" description="Helical" evidence="14">
    <location>
        <begin position="431"/>
        <end position="453"/>
    </location>
</feature>
<dbReference type="PANTHER" id="PTHR45339:SF5">
    <property type="entry name" value="HISTIDINE KINASE"/>
    <property type="match status" value="1"/>
</dbReference>
<dbReference type="FunFam" id="1.10.287.130:FF:000002">
    <property type="entry name" value="Two-component osmosensing histidine kinase"/>
    <property type="match status" value="1"/>
</dbReference>
<dbReference type="SMART" id="SM00448">
    <property type="entry name" value="REC"/>
    <property type="match status" value="2"/>
</dbReference>
<feature type="domain" description="Response regulatory" evidence="16">
    <location>
        <begin position="877"/>
        <end position="993"/>
    </location>
</feature>
<feature type="modified residue" description="4-aspartylphosphate" evidence="13">
    <location>
        <position position="781"/>
    </location>
</feature>
<dbReference type="PRINTS" id="PR00344">
    <property type="entry name" value="BCTRLSENSOR"/>
</dbReference>
<evidence type="ECO:0000256" key="8">
    <source>
        <dbReference type="ARBA" id="ARBA00022840"/>
    </source>
</evidence>
<evidence type="ECO:0000256" key="10">
    <source>
        <dbReference type="ARBA" id="ARBA00064003"/>
    </source>
</evidence>
<evidence type="ECO:0000256" key="1">
    <source>
        <dbReference type="ARBA" id="ARBA00000085"/>
    </source>
</evidence>
<dbReference type="Proteomes" id="UP000279760">
    <property type="component" value="Chromosome 2"/>
</dbReference>
<evidence type="ECO:0000313" key="18">
    <source>
        <dbReference type="EMBL" id="AYV23963.1"/>
    </source>
</evidence>
<dbReference type="InterPro" id="IPR001789">
    <property type="entry name" value="Sig_transdc_resp-reg_receiver"/>
</dbReference>
<evidence type="ECO:0000313" key="19">
    <source>
        <dbReference type="Proteomes" id="UP000279760"/>
    </source>
</evidence>